<dbReference type="FunFam" id="3.30.830.10:FF:000002">
    <property type="entry name" value="Mitochondrial-processing peptidase subunit beta"/>
    <property type="match status" value="1"/>
</dbReference>
<evidence type="ECO:0000256" key="4">
    <source>
        <dbReference type="ARBA" id="ARBA00022723"/>
    </source>
</evidence>
<dbReference type="Proteomes" id="UP000002630">
    <property type="component" value="Linkage Group LG22"/>
</dbReference>
<accession>D7G9H6</accession>
<keyword evidence="5" id="KW-0378">Hydrolase</keyword>
<dbReference type="InterPro" id="IPR050361">
    <property type="entry name" value="MPP/UQCRC_Complex"/>
</dbReference>
<keyword evidence="7" id="KW-0482">Metalloprotease</keyword>
<dbReference type="InterPro" id="IPR011249">
    <property type="entry name" value="Metalloenz_LuxS/M16"/>
</dbReference>
<evidence type="ECO:0000256" key="1">
    <source>
        <dbReference type="ARBA" id="ARBA00001947"/>
    </source>
</evidence>
<dbReference type="GO" id="GO:0005739">
    <property type="term" value="C:mitochondrion"/>
    <property type="evidence" value="ECO:0007669"/>
    <property type="project" value="UniProtKB-SubCell"/>
</dbReference>
<keyword evidence="4" id="KW-0479">Metal-binding</keyword>
<dbReference type="FunCoup" id="D7G9H6">
    <property type="interactions" value="355"/>
</dbReference>
<dbReference type="OrthoDB" id="10251424at2759"/>
<dbReference type="EMBL" id="FN649222">
    <property type="protein sequence ID" value="CBJ28316.1"/>
    <property type="molecule type" value="Genomic_DNA"/>
</dbReference>
<evidence type="ECO:0000256" key="3">
    <source>
        <dbReference type="ARBA" id="ARBA00022670"/>
    </source>
</evidence>
<dbReference type="PANTHER" id="PTHR11851:SF149">
    <property type="entry name" value="GH01077P"/>
    <property type="match status" value="1"/>
</dbReference>
<dbReference type="EMBL" id="FN649747">
    <property type="protein sequence ID" value="CBJ28316.1"/>
    <property type="molecule type" value="Genomic_DNA"/>
</dbReference>
<evidence type="ECO:0000259" key="9">
    <source>
        <dbReference type="Pfam" id="PF00675"/>
    </source>
</evidence>
<dbReference type="Gene3D" id="3.30.830.10">
    <property type="entry name" value="Metalloenzyme, LuxS/M16 peptidase-like"/>
    <property type="match status" value="2"/>
</dbReference>
<dbReference type="GO" id="GO:0008237">
    <property type="term" value="F:metallopeptidase activity"/>
    <property type="evidence" value="ECO:0007669"/>
    <property type="project" value="UniProtKB-KW"/>
</dbReference>
<evidence type="ECO:0000256" key="7">
    <source>
        <dbReference type="ARBA" id="ARBA00023049"/>
    </source>
</evidence>
<keyword evidence="3" id="KW-0645">Protease</keyword>
<dbReference type="GO" id="GO:0046872">
    <property type="term" value="F:metal ion binding"/>
    <property type="evidence" value="ECO:0007669"/>
    <property type="project" value="UniProtKB-KW"/>
</dbReference>
<protein>
    <submittedName>
        <fullName evidence="11">Mitochondrial Processing Peptidase beta subunit (C-terminal region) Mitochondrial Processing Peptida</fullName>
    </submittedName>
</protein>
<comment type="subcellular location">
    <subcellularLocation>
        <location evidence="2">Mitochondrion</location>
    </subcellularLocation>
</comment>
<organism evidence="11 12">
    <name type="scientific">Ectocarpus siliculosus</name>
    <name type="common">Brown alga</name>
    <name type="synonym">Conferva siliculosa</name>
    <dbReference type="NCBI Taxonomy" id="2880"/>
    <lineage>
        <taxon>Eukaryota</taxon>
        <taxon>Sar</taxon>
        <taxon>Stramenopiles</taxon>
        <taxon>Ochrophyta</taxon>
        <taxon>PX clade</taxon>
        <taxon>Phaeophyceae</taxon>
        <taxon>Ectocarpales</taxon>
        <taxon>Ectocarpaceae</taxon>
        <taxon>Ectocarpus</taxon>
    </lineage>
</organism>
<dbReference type="InParanoid" id="D7G9H6"/>
<dbReference type="PANTHER" id="PTHR11851">
    <property type="entry name" value="METALLOPROTEASE"/>
    <property type="match status" value="1"/>
</dbReference>
<keyword evidence="8" id="KW-0496">Mitochondrion</keyword>
<evidence type="ECO:0000259" key="10">
    <source>
        <dbReference type="Pfam" id="PF05193"/>
    </source>
</evidence>
<evidence type="ECO:0000256" key="6">
    <source>
        <dbReference type="ARBA" id="ARBA00022833"/>
    </source>
</evidence>
<keyword evidence="6" id="KW-0862">Zinc</keyword>
<evidence type="ECO:0000256" key="8">
    <source>
        <dbReference type="ARBA" id="ARBA00023128"/>
    </source>
</evidence>
<dbReference type="STRING" id="2880.D7G9H6"/>
<dbReference type="Pfam" id="PF05193">
    <property type="entry name" value="Peptidase_M16_C"/>
    <property type="match status" value="1"/>
</dbReference>
<dbReference type="AlphaFoldDB" id="D7G9H6"/>
<dbReference type="Pfam" id="PF00675">
    <property type="entry name" value="Peptidase_M16"/>
    <property type="match status" value="1"/>
</dbReference>
<dbReference type="OMA" id="IDVVCDM"/>
<dbReference type="SUPFAM" id="SSF63411">
    <property type="entry name" value="LuxS/MPP-like metallohydrolase"/>
    <property type="match status" value="2"/>
</dbReference>
<dbReference type="MEROPS" id="M16.980"/>
<evidence type="ECO:0000256" key="2">
    <source>
        <dbReference type="ARBA" id="ARBA00004173"/>
    </source>
</evidence>
<dbReference type="InterPro" id="IPR011765">
    <property type="entry name" value="Pept_M16_N"/>
</dbReference>
<dbReference type="InterPro" id="IPR007863">
    <property type="entry name" value="Peptidase_M16_C"/>
</dbReference>
<keyword evidence="12" id="KW-1185">Reference proteome</keyword>
<evidence type="ECO:0000313" key="12">
    <source>
        <dbReference type="Proteomes" id="UP000002630"/>
    </source>
</evidence>
<reference evidence="11 12" key="1">
    <citation type="journal article" date="2010" name="Nature">
        <title>The Ectocarpus genome and the independent evolution of multicellularity in brown algae.</title>
        <authorList>
            <person name="Cock J.M."/>
            <person name="Sterck L."/>
            <person name="Rouze P."/>
            <person name="Scornet D."/>
            <person name="Allen A.E."/>
            <person name="Amoutzias G."/>
            <person name="Anthouard V."/>
            <person name="Artiguenave F."/>
            <person name="Aury J.M."/>
            <person name="Badger J.H."/>
            <person name="Beszteri B."/>
            <person name="Billiau K."/>
            <person name="Bonnet E."/>
            <person name="Bothwell J.H."/>
            <person name="Bowler C."/>
            <person name="Boyen C."/>
            <person name="Brownlee C."/>
            <person name="Carrano C.J."/>
            <person name="Charrier B."/>
            <person name="Cho G.Y."/>
            <person name="Coelho S.M."/>
            <person name="Collen J."/>
            <person name="Corre E."/>
            <person name="Da Silva C."/>
            <person name="Delage L."/>
            <person name="Delaroque N."/>
            <person name="Dittami S.M."/>
            <person name="Doulbeau S."/>
            <person name="Elias M."/>
            <person name="Farnham G."/>
            <person name="Gachon C.M."/>
            <person name="Gschloessl B."/>
            <person name="Heesch S."/>
            <person name="Jabbari K."/>
            <person name="Jubin C."/>
            <person name="Kawai H."/>
            <person name="Kimura K."/>
            <person name="Kloareg B."/>
            <person name="Kupper F.C."/>
            <person name="Lang D."/>
            <person name="Le Bail A."/>
            <person name="Leblanc C."/>
            <person name="Lerouge P."/>
            <person name="Lohr M."/>
            <person name="Lopez P.J."/>
            <person name="Martens C."/>
            <person name="Maumus F."/>
            <person name="Michel G."/>
            <person name="Miranda-Saavedra D."/>
            <person name="Morales J."/>
            <person name="Moreau H."/>
            <person name="Motomura T."/>
            <person name="Nagasato C."/>
            <person name="Napoli C.A."/>
            <person name="Nelson D.R."/>
            <person name="Nyvall-Collen P."/>
            <person name="Peters A.F."/>
            <person name="Pommier C."/>
            <person name="Potin P."/>
            <person name="Poulain J."/>
            <person name="Quesneville H."/>
            <person name="Read B."/>
            <person name="Rensing S.A."/>
            <person name="Ritter A."/>
            <person name="Rousvoal S."/>
            <person name="Samanta M."/>
            <person name="Samson G."/>
            <person name="Schroeder D.C."/>
            <person name="Segurens B."/>
            <person name="Strittmatter M."/>
            <person name="Tonon T."/>
            <person name="Tregear J.W."/>
            <person name="Valentin K."/>
            <person name="von Dassow P."/>
            <person name="Yamagishi T."/>
            <person name="Van de Peer Y."/>
            <person name="Wincker P."/>
        </authorList>
    </citation>
    <scope>NUCLEOTIDE SEQUENCE [LARGE SCALE GENOMIC DNA]</scope>
    <source>
        <strain evidence="12">Ec32 / CCAP1310/4</strain>
    </source>
</reference>
<comment type="cofactor">
    <cofactor evidence="1">
        <name>Zn(2+)</name>
        <dbReference type="ChEBI" id="CHEBI:29105"/>
    </cofactor>
</comment>
<gene>
    <name evidence="11" type="primary">MPP</name>
    <name evidence="11" type="ORF">Esi_0098_0070</name>
</gene>
<sequence length="516" mass="56773">MLSGMRVTKVGSTTLRRSAGVVRPRHAAAAAAGELHSSQPTPLLLAATAGATTTPTTTRRAFSAARAALPKASELPSYVLNCPETQVTTLPNGLRVASETSHGATASVGVWIDAGSRYETLENNGVAHFLEHVAFKGTRKRTQTQLETEIEDMGAHLNAYTSREQTVYYAKVFKEDLGRGLEILSDILMNSLIDEGAVHRERDVILREMEEVNKQQEEVILDNLHEVCFEKCGLGRTILGPAENIRSLSKQQLHDYITTHYTAPRMVVVGAGALEHEELVEMADRCFGNLPRDPPQGSIVTPDPAVFSGADKRVLNAKESEAYLALAFQGSSWTDEHAFPLMIMQTIMGGWDRSSGANVVPPLGQALAMSPREICHSYTTFNTCYNDTGLFGIYAIAQPEHLEELTGLVLEHMVRMCQHVGDEEVERAKTQLKTNMLMQLDSFAATIEEIGRHMLTYGRRMPAAEVFARIDAIEAEDVRVCANRFVNDEDHAMAALGPVGGLPDYDWVRNRTILRQ</sequence>
<proteinExistence type="predicted"/>
<dbReference type="GO" id="GO:0006508">
    <property type="term" value="P:proteolysis"/>
    <property type="evidence" value="ECO:0007669"/>
    <property type="project" value="UniProtKB-KW"/>
</dbReference>
<evidence type="ECO:0000313" key="11">
    <source>
        <dbReference type="EMBL" id="CBJ28316.1"/>
    </source>
</evidence>
<feature type="domain" description="Peptidase M16 N-terminal" evidence="9">
    <location>
        <begin position="95"/>
        <end position="241"/>
    </location>
</feature>
<feature type="domain" description="Peptidase M16 C-terminal" evidence="10">
    <location>
        <begin position="247"/>
        <end position="432"/>
    </location>
</feature>
<name>D7G9H6_ECTSI</name>
<evidence type="ECO:0000256" key="5">
    <source>
        <dbReference type="ARBA" id="ARBA00022801"/>
    </source>
</evidence>